<dbReference type="EMBL" id="DAESCB010000004">
    <property type="protein sequence ID" value="HBH7041845.1"/>
    <property type="molecule type" value="Genomic_DNA"/>
</dbReference>
<comment type="caution">
    <text evidence="1">The sequence shown here is derived from an EMBL/GenBank/DDBJ whole genome shotgun (WGS) entry which is preliminary data.</text>
</comment>
<gene>
    <name evidence="1" type="ORF">KV121_001893</name>
</gene>
<reference evidence="1" key="2">
    <citation type="submission" date="2021-07" db="EMBL/GenBank/DDBJ databases">
        <authorList>
            <consortium name="NCBI Pathogen Detection Project"/>
        </authorList>
    </citation>
    <scope>NUCLEOTIDE SEQUENCE</scope>
    <source>
        <strain evidence="1">91871</strain>
    </source>
</reference>
<organism evidence="1 2">
    <name type="scientific">Citrobacter freundii</name>
    <dbReference type="NCBI Taxonomy" id="546"/>
    <lineage>
        <taxon>Bacteria</taxon>
        <taxon>Pseudomonadati</taxon>
        <taxon>Pseudomonadota</taxon>
        <taxon>Gammaproteobacteria</taxon>
        <taxon>Enterobacterales</taxon>
        <taxon>Enterobacteriaceae</taxon>
        <taxon>Citrobacter</taxon>
        <taxon>Citrobacter freundii complex</taxon>
    </lineage>
</organism>
<accession>A0A9P3Z418</accession>
<sequence length="299" mass="34580">MKTKNKSDLWIYGRDFLKPLTQISIDELGDSPKIFLDSNVSGRHSTYADAVSSLPGDIITVFAEIEQSINNDSGIKNSPFETRPHDNELIKLKESLLEWHKNAFTGKTFSHYQNYMNSIPKLKGKNNIERINSLIKHHEEHSKKGEISFYLLLCLMNISLNCDQNDHFKGLIHFPQPKYSLKEVKNFLFDFLIIDTINKLIDDGDNIFFCTNDEGAAHFANYLSKLTLIISIHKLHEEPSKEGLYGIEKEIYEKILNNKACHEIITKIRSVIYTKWKGSYKRIHKFQYTPISQAIRLAL</sequence>
<protein>
    <submittedName>
        <fullName evidence="1">Uncharacterized protein</fullName>
    </submittedName>
</protein>
<evidence type="ECO:0000313" key="2">
    <source>
        <dbReference type="Proteomes" id="UP000885148"/>
    </source>
</evidence>
<dbReference type="AlphaFoldDB" id="A0A9P3Z418"/>
<proteinExistence type="predicted"/>
<name>A0A9P3Z418_CITFR</name>
<reference evidence="1" key="1">
    <citation type="journal article" date="2018" name="Genome Biol.">
        <title>SKESA: strategic k-mer extension for scrupulous assemblies.</title>
        <authorList>
            <person name="Souvorov A."/>
            <person name="Agarwala R."/>
            <person name="Lipman D.J."/>
        </authorList>
    </citation>
    <scope>NUCLEOTIDE SEQUENCE</scope>
    <source>
        <strain evidence="1">91871</strain>
    </source>
</reference>
<dbReference type="Proteomes" id="UP000885148">
    <property type="component" value="Unassembled WGS sequence"/>
</dbReference>
<evidence type="ECO:0000313" key="1">
    <source>
        <dbReference type="EMBL" id="HBH7041845.1"/>
    </source>
</evidence>